<accession>G0P0C9</accession>
<dbReference type="HOGENOM" id="CLU_2099005_0_0_1"/>
<reference evidence="2" key="1">
    <citation type="submission" date="2011-07" db="EMBL/GenBank/DDBJ databases">
        <authorList>
            <consortium name="Caenorhabditis brenneri Sequencing and Analysis Consortium"/>
            <person name="Wilson R.K."/>
        </authorList>
    </citation>
    <scope>NUCLEOTIDE SEQUENCE [LARGE SCALE GENOMIC DNA]</scope>
    <source>
        <strain evidence="2">PB2801</strain>
    </source>
</reference>
<name>G0P0C9_CAEBE</name>
<dbReference type="Proteomes" id="UP000008068">
    <property type="component" value="Unassembled WGS sequence"/>
</dbReference>
<sequence length="116" mass="12641">MQFKVTFKNGAEPKWVLRTSLSQDLIDEWQDVVYSGSGSDEEDGDIGSQAQGPVAQAQALIAQAVMALNQSQMTQNQTHSTVDVLAKVQSLLAQDNQAQAQAQYNFVSSFSVNTIF</sequence>
<organism evidence="2">
    <name type="scientific">Caenorhabditis brenneri</name>
    <name type="common">Nematode worm</name>
    <dbReference type="NCBI Taxonomy" id="135651"/>
    <lineage>
        <taxon>Eukaryota</taxon>
        <taxon>Metazoa</taxon>
        <taxon>Ecdysozoa</taxon>
        <taxon>Nematoda</taxon>
        <taxon>Chromadorea</taxon>
        <taxon>Rhabditida</taxon>
        <taxon>Rhabditina</taxon>
        <taxon>Rhabditomorpha</taxon>
        <taxon>Rhabditoidea</taxon>
        <taxon>Rhabditidae</taxon>
        <taxon>Peloderinae</taxon>
        <taxon>Caenorhabditis</taxon>
    </lineage>
</organism>
<protein>
    <submittedName>
        <fullName evidence="1">Uncharacterized protein</fullName>
    </submittedName>
</protein>
<dbReference type="EMBL" id="GL379998">
    <property type="protein sequence ID" value="EGT41702.1"/>
    <property type="molecule type" value="Genomic_DNA"/>
</dbReference>
<evidence type="ECO:0000313" key="1">
    <source>
        <dbReference type="EMBL" id="EGT41702.1"/>
    </source>
</evidence>
<dbReference type="InParanoid" id="G0P0C9"/>
<gene>
    <name evidence="1" type="ORF">CAEBREN_12301</name>
</gene>
<proteinExistence type="predicted"/>
<keyword evidence="2" id="KW-1185">Reference proteome</keyword>
<dbReference type="AlphaFoldDB" id="G0P0C9"/>
<evidence type="ECO:0000313" key="2">
    <source>
        <dbReference type="Proteomes" id="UP000008068"/>
    </source>
</evidence>